<feature type="region of interest" description="Disordered" evidence="1">
    <location>
        <begin position="1"/>
        <end position="49"/>
    </location>
</feature>
<name>A0A218YW00_9HELO</name>
<dbReference type="Proteomes" id="UP000242519">
    <property type="component" value="Unassembled WGS sequence"/>
</dbReference>
<comment type="caution">
    <text evidence="2">The sequence shown here is derived from an EMBL/GenBank/DDBJ whole genome shotgun (WGS) entry which is preliminary data.</text>
</comment>
<gene>
    <name evidence="2" type="ORF">B2J93_7017</name>
</gene>
<organism evidence="2 3">
    <name type="scientific">Diplocarpon coronariae</name>
    <dbReference type="NCBI Taxonomy" id="2795749"/>
    <lineage>
        <taxon>Eukaryota</taxon>
        <taxon>Fungi</taxon>
        <taxon>Dikarya</taxon>
        <taxon>Ascomycota</taxon>
        <taxon>Pezizomycotina</taxon>
        <taxon>Leotiomycetes</taxon>
        <taxon>Helotiales</taxon>
        <taxon>Drepanopezizaceae</taxon>
        <taxon>Diplocarpon</taxon>
    </lineage>
</organism>
<accession>A0A218YW00</accession>
<dbReference type="EMBL" id="MZNU01000374">
    <property type="protein sequence ID" value="OWO98930.1"/>
    <property type="molecule type" value="Genomic_DNA"/>
</dbReference>
<sequence length="240" mass="25712">MSRAPGLSRPPYHERRSAVPLPYRTAPLLSLPKAARQPASQPARSSRPLCSARLGSREDLALRPPQTPSLLFLLSYYHHPTTNHQPPPPPSFPPPNLHSSPASPTSIIPPTSIDCLLASALPFCTSSSIPPSSAHRICLPSPWRWSFENLVLPRLALARPAGRESARTPSPRSPLPKSSTSDALYKVPRDAVHILGKGSSLVVIASGAVGHLALPLALVSSPPYRSGSRAPKARHTLARN</sequence>
<dbReference type="AlphaFoldDB" id="A0A218YW00"/>
<feature type="compositionally biased region" description="Pro residues" evidence="1">
    <location>
        <begin position="85"/>
        <end position="96"/>
    </location>
</feature>
<evidence type="ECO:0000313" key="2">
    <source>
        <dbReference type="EMBL" id="OWO98930.1"/>
    </source>
</evidence>
<feature type="region of interest" description="Disordered" evidence="1">
    <location>
        <begin position="82"/>
        <end position="104"/>
    </location>
</feature>
<evidence type="ECO:0000256" key="1">
    <source>
        <dbReference type="SAM" id="MobiDB-lite"/>
    </source>
</evidence>
<dbReference type="InParanoid" id="A0A218YW00"/>
<proteinExistence type="predicted"/>
<keyword evidence="3" id="KW-1185">Reference proteome</keyword>
<evidence type="ECO:0000313" key="3">
    <source>
        <dbReference type="Proteomes" id="UP000242519"/>
    </source>
</evidence>
<feature type="region of interest" description="Disordered" evidence="1">
    <location>
        <begin position="160"/>
        <end position="182"/>
    </location>
</feature>
<reference evidence="2 3" key="1">
    <citation type="submission" date="2017-04" db="EMBL/GenBank/DDBJ databases">
        <title>Draft genome sequence of Marssonina coronaria NL1: causal agent of apple blotch.</title>
        <authorList>
            <person name="Cheng Q."/>
        </authorList>
    </citation>
    <scope>NUCLEOTIDE SEQUENCE [LARGE SCALE GENOMIC DNA]</scope>
    <source>
        <strain evidence="2 3">NL1</strain>
    </source>
</reference>
<protein>
    <submittedName>
        <fullName evidence="2">Uncharacterized protein</fullName>
    </submittedName>
</protein>